<comment type="caution">
    <text evidence="3">The sequence shown here is derived from an EMBL/GenBank/DDBJ whole genome shotgun (WGS) entry which is preliminary data.</text>
</comment>
<keyword evidence="4" id="KW-1185">Reference proteome</keyword>
<dbReference type="Pfam" id="PF13191">
    <property type="entry name" value="AAA_16"/>
    <property type="match status" value="1"/>
</dbReference>
<dbReference type="SUPFAM" id="SSF52540">
    <property type="entry name" value="P-loop containing nucleoside triphosphate hydrolases"/>
    <property type="match status" value="1"/>
</dbReference>
<feature type="region of interest" description="Disordered" evidence="1">
    <location>
        <begin position="1"/>
        <end position="23"/>
    </location>
</feature>
<proteinExistence type="predicted"/>
<gene>
    <name evidence="3" type="ORF">ACFFHW_06540</name>
</gene>
<dbReference type="PANTHER" id="PTHR34301">
    <property type="entry name" value="DNA-BINDING PROTEIN-RELATED"/>
    <property type="match status" value="1"/>
</dbReference>
<dbReference type="Proteomes" id="UP001589814">
    <property type="component" value="Unassembled WGS sequence"/>
</dbReference>
<evidence type="ECO:0000313" key="4">
    <source>
        <dbReference type="Proteomes" id="UP001589814"/>
    </source>
</evidence>
<evidence type="ECO:0000259" key="2">
    <source>
        <dbReference type="Pfam" id="PF13191"/>
    </source>
</evidence>
<name>A0ABV6G255_9GAMM</name>
<protein>
    <submittedName>
        <fullName evidence="3">AAA family ATPase</fullName>
    </submittedName>
</protein>
<dbReference type="InterPro" id="IPR041664">
    <property type="entry name" value="AAA_16"/>
</dbReference>
<dbReference type="PANTHER" id="PTHR34301:SF8">
    <property type="entry name" value="ATPASE DOMAIN-CONTAINING PROTEIN"/>
    <property type="match status" value="1"/>
</dbReference>
<feature type="domain" description="Orc1-like AAA ATPase" evidence="2">
    <location>
        <begin position="18"/>
        <end position="205"/>
    </location>
</feature>
<dbReference type="InterPro" id="IPR027417">
    <property type="entry name" value="P-loop_NTPase"/>
</dbReference>
<evidence type="ECO:0000256" key="1">
    <source>
        <dbReference type="SAM" id="MobiDB-lite"/>
    </source>
</evidence>
<reference evidence="3 4" key="1">
    <citation type="submission" date="2024-09" db="EMBL/GenBank/DDBJ databases">
        <authorList>
            <person name="Sun Q."/>
            <person name="Mori K."/>
        </authorList>
    </citation>
    <scope>NUCLEOTIDE SEQUENCE [LARGE SCALE GENOMIC DNA]</scope>
    <source>
        <strain evidence="3 4">CCM 7415</strain>
    </source>
</reference>
<evidence type="ECO:0000313" key="3">
    <source>
        <dbReference type="EMBL" id="MFC0267655.1"/>
    </source>
</evidence>
<accession>A0ABV6G255</accession>
<dbReference type="RefSeq" id="WP_026351727.1">
    <property type="nucleotide sequence ID" value="NZ_JBHLVX010000022.1"/>
</dbReference>
<organism evidence="3 4">
    <name type="scientific">Kushneria aurantia</name>
    <dbReference type="NCBI Taxonomy" id="504092"/>
    <lineage>
        <taxon>Bacteria</taxon>
        <taxon>Pseudomonadati</taxon>
        <taxon>Pseudomonadota</taxon>
        <taxon>Gammaproteobacteria</taxon>
        <taxon>Oceanospirillales</taxon>
        <taxon>Halomonadaceae</taxon>
        <taxon>Kushneria</taxon>
    </lineage>
</organism>
<dbReference type="Gene3D" id="3.40.50.300">
    <property type="entry name" value="P-loop containing nucleotide triphosphate hydrolases"/>
    <property type="match status" value="1"/>
</dbReference>
<dbReference type="EMBL" id="JBHLVX010000022">
    <property type="protein sequence ID" value="MFC0267655.1"/>
    <property type="molecule type" value="Genomic_DNA"/>
</dbReference>
<sequence>MDPFSNPFAPGAGSRPPELAGRDPILQTARISCGRAIRGRAARSMMLLGLRGTGKTVLLSEIGRIAESEKFLVSRIEAPEETNLAALLHPEMRKISRALSGIEAARHHASRALGGLRNFASVFNIEVAGVNVGVEPPSEPGMAESGDMQHDLPDIFDQIGRAAQAADRGWVLLIDEIQYLSRQDLSALIVALHRMSQDGRPIIFIGAGLPQVARLAGEAKSYAERLFSYPAVGPLDEEAVTKAIEKPIRDEGASISREAVAAIFDMTKGYPFFLQELASFAWNNARGTEIDESDIHASHAETISSLDNGFFRVRLDRLTKAEVSFVKAMATLGDGPYQVSDIAKRMERTQKSIGPARASIIYKGMIYSTDHGYLDFTVPLFADFIRRKHSPDG</sequence>